<dbReference type="EC" id="3.2.1.14" evidence="3"/>
<keyword evidence="4" id="KW-0147">Chitin-binding</keyword>
<dbReference type="InterPro" id="IPR053214">
    <property type="entry name" value="LysM12-like"/>
</dbReference>
<dbReference type="CDD" id="cd00118">
    <property type="entry name" value="LysM"/>
    <property type="match status" value="1"/>
</dbReference>
<organism evidence="19 20">
    <name type="scientific">Aspergillus nanangensis</name>
    <dbReference type="NCBI Taxonomy" id="2582783"/>
    <lineage>
        <taxon>Eukaryota</taxon>
        <taxon>Fungi</taxon>
        <taxon>Dikarya</taxon>
        <taxon>Ascomycota</taxon>
        <taxon>Pezizomycotina</taxon>
        <taxon>Eurotiomycetes</taxon>
        <taxon>Eurotiomycetidae</taxon>
        <taxon>Eurotiales</taxon>
        <taxon>Aspergillaceae</taxon>
        <taxon>Aspergillus</taxon>
        <taxon>Aspergillus subgen. Circumdati</taxon>
    </lineage>
</organism>
<evidence type="ECO:0000256" key="11">
    <source>
        <dbReference type="ARBA" id="ARBA00023145"/>
    </source>
</evidence>
<dbReference type="InterPro" id="IPR017853">
    <property type="entry name" value="GH"/>
</dbReference>
<evidence type="ECO:0000256" key="6">
    <source>
        <dbReference type="ARBA" id="ARBA00022729"/>
    </source>
</evidence>
<keyword evidence="14" id="KW-0624">Polysaccharide degradation</keyword>
<evidence type="ECO:0000313" key="19">
    <source>
        <dbReference type="EMBL" id="KAF9884745.1"/>
    </source>
</evidence>
<dbReference type="Pfam" id="PF01476">
    <property type="entry name" value="LysM"/>
    <property type="match status" value="1"/>
</dbReference>
<evidence type="ECO:0000313" key="20">
    <source>
        <dbReference type="Proteomes" id="UP001194746"/>
    </source>
</evidence>
<dbReference type="EMBL" id="VCAU01000113">
    <property type="protein sequence ID" value="KAF9884745.1"/>
    <property type="molecule type" value="Genomic_DNA"/>
</dbReference>
<keyword evidence="5" id="KW-0645">Protease</keyword>
<reference evidence="19" key="1">
    <citation type="journal article" date="2019" name="Beilstein J. Org. Chem.">
        <title>Nanangenines: drimane sesquiterpenoids as the dominant metabolite cohort of a novel Australian fungus, Aspergillus nanangensis.</title>
        <authorList>
            <person name="Lacey H.J."/>
            <person name="Gilchrist C.L.M."/>
            <person name="Crombie A."/>
            <person name="Kalaitzis J.A."/>
            <person name="Vuong D."/>
            <person name="Rutledge P.J."/>
            <person name="Turner P."/>
            <person name="Pitt J.I."/>
            <person name="Lacey E."/>
            <person name="Chooi Y.H."/>
            <person name="Piggott A.M."/>
        </authorList>
    </citation>
    <scope>NUCLEOTIDE SEQUENCE</scope>
    <source>
        <strain evidence="19">MST-FP2251</strain>
    </source>
</reference>
<evidence type="ECO:0000256" key="16">
    <source>
        <dbReference type="SAM" id="MobiDB-lite"/>
    </source>
</evidence>
<dbReference type="PANTHER" id="PTHR47700">
    <property type="entry name" value="V CHITINASE, PUTATIVE (AFU_ORTHOLOGUE AFUA_6G13720)-RELATED"/>
    <property type="match status" value="1"/>
</dbReference>
<dbReference type="CDD" id="cd00035">
    <property type="entry name" value="ChtBD1"/>
    <property type="match status" value="1"/>
</dbReference>
<dbReference type="PANTHER" id="PTHR47700:SF2">
    <property type="entry name" value="CHITINASE"/>
    <property type="match status" value="1"/>
</dbReference>
<dbReference type="CDD" id="cd02878">
    <property type="entry name" value="GH18_zymocin_alpha"/>
    <property type="match status" value="1"/>
</dbReference>
<evidence type="ECO:0000256" key="15">
    <source>
        <dbReference type="RuleBase" id="RU000489"/>
    </source>
</evidence>
<evidence type="ECO:0000256" key="10">
    <source>
        <dbReference type="ARBA" id="ARBA00023026"/>
    </source>
</evidence>
<keyword evidence="8" id="KW-0720">Serine protease</keyword>
<dbReference type="CDD" id="cd00306">
    <property type="entry name" value="Peptidases_S8_S53"/>
    <property type="match status" value="1"/>
</dbReference>
<feature type="compositionally biased region" description="Acidic residues" evidence="16">
    <location>
        <begin position="1302"/>
        <end position="1319"/>
    </location>
</feature>
<feature type="compositionally biased region" description="Low complexity" evidence="16">
    <location>
        <begin position="2102"/>
        <end position="2114"/>
    </location>
</feature>
<dbReference type="InterPro" id="IPR001579">
    <property type="entry name" value="Glyco_hydro_18_chit_AS"/>
</dbReference>
<dbReference type="InterPro" id="IPR029070">
    <property type="entry name" value="Chitinase_insertion_sf"/>
</dbReference>
<dbReference type="Gene3D" id="3.10.50.10">
    <property type="match status" value="1"/>
</dbReference>
<comment type="caution">
    <text evidence="19">The sequence shown here is derived from an EMBL/GenBank/DDBJ whole genome shotgun (WGS) entry which is preliminary data.</text>
</comment>
<dbReference type="GO" id="GO:0006508">
    <property type="term" value="P:proteolysis"/>
    <property type="evidence" value="ECO:0007669"/>
    <property type="project" value="UniProtKB-KW"/>
</dbReference>
<feature type="region of interest" description="Disordered" evidence="16">
    <location>
        <begin position="2078"/>
        <end position="2118"/>
    </location>
</feature>
<dbReference type="SUPFAM" id="SSF54556">
    <property type="entry name" value="Chitinase insertion domain"/>
    <property type="match status" value="1"/>
</dbReference>
<dbReference type="PROSITE" id="PS51910">
    <property type="entry name" value="GH18_2"/>
    <property type="match status" value="1"/>
</dbReference>
<evidence type="ECO:0000256" key="12">
    <source>
        <dbReference type="ARBA" id="ARBA00023277"/>
    </source>
</evidence>
<feature type="region of interest" description="Disordered" evidence="16">
    <location>
        <begin position="134"/>
        <end position="153"/>
    </location>
</feature>
<dbReference type="InterPro" id="IPR011583">
    <property type="entry name" value="Chitinase_II/V-like_cat"/>
</dbReference>
<protein>
    <recommendedName>
        <fullName evidence="3">chitinase</fullName>
        <ecNumber evidence="3">3.2.1.14</ecNumber>
    </recommendedName>
</protein>
<comment type="catalytic activity">
    <reaction evidence="1">
        <text>Random endo-hydrolysis of N-acetyl-beta-D-glucosaminide (1-&gt;4)-beta-linkages in chitin and chitodextrins.</text>
        <dbReference type="EC" id="3.2.1.14"/>
    </reaction>
</comment>
<feature type="domain" description="LysM" evidence="17">
    <location>
        <begin position="545"/>
        <end position="591"/>
    </location>
</feature>
<name>A0AAD4CE34_ASPNN</name>
<dbReference type="GO" id="GO:0006032">
    <property type="term" value="P:chitin catabolic process"/>
    <property type="evidence" value="ECO:0007669"/>
    <property type="project" value="UniProtKB-KW"/>
</dbReference>
<dbReference type="InterPro" id="IPR018392">
    <property type="entry name" value="LysM"/>
</dbReference>
<dbReference type="InterPro" id="IPR001223">
    <property type="entry name" value="Glyco_hydro18_cat"/>
</dbReference>
<dbReference type="InterPro" id="IPR036779">
    <property type="entry name" value="LysM_dom_sf"/>
</dbReference>
<reference evidence="19" key="2">
    <citation type="submission" date="2020-02" db="EMBL/GenBank/DDBJ databases">
        <authorList>
            <person name="Gilchrist C.L.M."/>
            <person name="Chooi Y.-H."/>
        </authorList>
    </citation>
    <scope>NUCLEOTIDE SEQUENCE</scope>
    <source>
        <strain evidence="19">MST-FP2251</strain>
    </source>
</reference>
<dbReference type="Pfam" id="PF00704">
    <property type="entry name" value="Glyco_hydro_18"/>
    <property type="match status" value="1"/>
</dbReference>
<dbReference type="GO" id="GO:0008843">
    <property type="term" value="F:endochitinase activity"/>
    <property type="evidence" value="ECO:0007669"/>
    <property type="project" value="UniProtKB-EC"/>
</dbReference>
<feature type="region of interest" description="Disordered" evidence="16">
    <location>
        <begin position="1221"/>
        <end position="1319"/>
    </location>
</feature>
<evidence type="ECO:0000256" key="14">
    <source>
        <dbReference type="ARBA" id="ARBA00023326"/>
    </source>
</evidence>
<feature type="compositionally biased region" description="Basic and acidic residues" evidence="16">
    <location>
        <begin position="2080"/>
        <end position="2089"/>
    </location>
</feature>
<feature type="compositionally biased region" description="Basic residues" evidence="16">
    <location>
        <begin position="139"/>
        <end position="148"/>
    </location>
</feature>
<dbReference type="Gene3D" id="3.40.50.200">
    <property type="entry name" value="Peptidase S8/S53 domain"/>
    <property type="match status" value="1"/>
</dbReference>
<gene>
    <name evidence="19" type="ORF">FE257_001307</name>
</gene>
<proteinExistence type="inferred from homology"/>
<dbReference type="SUPFAM" id="SSF51445">
    <property type="entry name" value="(Trans)glycosidases"/>
    <property type="match status" value="1"/>
</dbReference>
<dbReference type="InterPro" id="IPR036852">
    <property type="entry name" value="Peptidase_S8/S53_dom_sf"/>
</dbReference>
<dbReference type="InterPro" id="IPR023828">
    <property type="entry name" value="Peptidase_S8_Ser-AS"/>
</dbReference>
<evidence type="ECO:0000256" key="9">
    <source>
        <dbReference type="ARBA" id="ARBA00023024"/>
    </source>
</evidence>
<evidence type="ECO:0000256" key="13">
    <source>
        <dbReference type="ARBA" id="ARBA00023295"/>
    </source>
</evidence>
<dbReference type="PROSITE" id="PS51782">
    <property type="entry name" value="LYSM"/>
    <property type="match status" value="2"/>
</dbReference>
<keyword evidence="10" id="KW-0843">Virulence</keyword>
<dbReference type="GO" id="GO:0000272">
    <property type="term" value="P:polysaccharide catabolic process"/>
    <property type="evidence" value="ECO:0007669"/>
    <property type="project" value="UniProtKB-KW"/>
</dbReference>
<feature type="region of interest" description="Disordered" evidence="16">
    <location>
        <begin position="1633"/>
        <end position="1652"/>
    </location>
</feature>
<evidence type="ECO:0000256" key="8">
    <source>
        <dbReference type="ARBA" id="ARBA00022825"/>
    </source>
</evidence>
<evidence type="ECO:0000256" key="4">
    <source>
        <dbReference type="ARBA" id="ARBA00022669"/>
    </source>
</evidence>
<dbReference type="Gene3D" id="3.10.350.10">
    <property type="entry name" value="LysM domain"/>
    <property type="match status" value="2"/>
</dbReference>
<sequence>MSPSIGRGCSHDTCILLGSVDSKYPLFHFLKEWRGRVTFNFGGEETNLAGKNYKVLTPRVPLRLPVAQPPVMCLPCNANASKLSEASTGRSRMRGWASKGHGVMQRMGQGRCCSGAGTRVAALFTTKAADSLSATNAKMSHHQGKRTSSRADVQDGEITTTASGMSRKPEVLASPGFYPHIQQTESVVGVHDGGLRKSDGTKLDASWESWTGFSCALRKMYKERRLPKLVLLSAAGGLVSALSQFDRLKLNKNPCPSACDPSGDTSKWFTYHSVDDFAACNEPLLLNLNLYNLLDDDATHTTIQACTLGNAKSEVNFLAASGYVAPDALGTTNFGPANFPPSSLKRRDDSSSTANEAACGDGPAIASTATVSHTQDESTKLALSSKALEDVIRATEALRRSLNQDTASCGQKTIRLAYLHGTLVGLYSGSQVDLMQTSDAMLDQLVSALEEQDAASAPTIEALDVCAGHCTASHIFGVVADPTGDFTAVQTIMQSWNDGKVRSAPAKARVLSAGPPSLWIFPANNDTEPQRRSYVRDLFPRAECRYIRVEGGDACPSLATRCGIGLTALKSFNKGIDDFCNNVAPGQAVCCSSGTPPPVGGGPNADGTCKYHEVAADEICDTIAAQYGITTADLYDLNKKTWGWDGCDLPVGLRICVSDGNPPLPGSVYNADCGPTVPGTEAPKDGEELAELNPCPLDVCCNIWGKCGTTVDFCIPSKSSTGNPGTSAPGENGCIDNCGMEMVNNDDPPKQYRKVGYFEGWNYNRPCLNMHVDDIPDGYTDIHFAFGEFSSDMKVIIKDDHQKQWKAFLSADRDYRKILSFGGWEFSNAPATSGLFRQAVSSANRETFASNVVKFAVDNNLDGLDFDWEYPGATDIEGSEPGQEDDGENYLEMLKLVRDKLPDDKSLSIATAASFWYLKGFPIKKMAPVVDYFIHMAYDLHGQWDVGREWSMEGCPAGNCLRSHINSTQTHGSLVMMTKAGVQSNKIVVGVTSYGRSFKMADATCRGPLCTYLGERNDSPAKPGRCTETGGYISNYEINEIIDDGGAIKSWYDEETDSDYLVYDSVEWVAYMTDKTKERRRGQYKDLNCGGSTDWAIDLQGEGRRATTGDPVYLDPVVYQDGDSACEPPCVLVFPPEKLEAETSIDPGEYVTSLLYGTTKETTSNGEVVTVFVTQTTTITVDLPMIVTDEVSYSNVNVSRHQNTSALWVGVSIPVGPVTVSLDDGEGTTTTRVLSLPAWPRVTQGPPPPGSDGDDDEDGDWEAPDPITTTADPEPLEPTPTTLPTWRTYPPYIVEPVTETDGGNDDGDDDDDDDDDDDPGWFITSCDLWFFNLCGGGKVTSIRWHLPPGIYPPGPPPPDIIGPFPVPSWSIEPTLPPWPTLTVGQDNKLTYSEEPSCKTESAELCSTTITASETLVGTITSTVTRTAAACETVYGCSLSDWESTTTTTAAVCEPTSSGGEYKPPALGCPAPAIIYPKDPENVGSIPSLLKGYDDYVEVGLTTESWVAFYWVPMLGQDTMDALRKSASISLAREPDVAYAYYYEETNYNIGWPVQQEEDPQDWDMSFPPEPHAGMGEFDDLIPSDELPEIWDAELDADLDSLNDTMRLELQHDKRQAGFRVSRNTRYWGPSQVSHPKGSVWGAPGGESYNPNNPARNKFRYSYDSADAKDTYVYMLHDKGIWNTHTEFANKNLEYLDTKHAFGPDSPATSDYEHGSGVAAMVLGNSVGICPSCTLVVVTSPRPIKKSEDWPLLPFEKVIAQLLDVVDDIKSKNRQGRATITMSFSYRIDNRLPDLYFRWFYQLLRKLDSMDVVIVASANNHAKTEEVPVRRYPAKFADPNDRYGGLSNMIVVGATDLRTERADFSHYSPWITTFAPGKSIHCPKIPGSNDAMKVCSGTSYAGPQVAALANYFRSVPSPWRSQLDKPSNVKKLIQLFARRFVVYNRNINPADRRPVIWNGQVGDHSCLREYGSTDSWAQVCPNIQDNLGDEPTSPGQTVEQCGGGQNSNPARRGLKLGQYERRQSGGGASCPHVSGDQGPGKNINWGEGQAEPECTSDDHCGGEVCKGYYCDPHPKIAHPPDYYDPKDPDNPHGQPSAPPPKPSTTTTSARPTATSKPEETLNLCIGRTVTPTGQLTMNSYSAYTPDAICNGIFIVDGVLGDSPDICEAPETNFSIDQCGTDMTFKDEGPEFFDKCGFQLEIAGKTYTPRQLDAQADDNPCSGHCDLSFLTGLLLFEELEVPFC</sequence>
<accession>A0AAD4CE34</accession>
<dbReference type="SUPFAM" id="SSF52743">
    <property type="entry name" value="Subtilisin-like"/>
    <property type="match status" value="1"/>
</dbReference>
<dbReference type="Gene3D" id="3.20.20.80">
    <property type="entry name" value="Glycosidases"/>
    <property type="match status" value="1"/>
</dbReference>
<evidence type="ECO:0000256" key="2">
    <source>
        <dbReference type="ARBA" id="ARBA00008682"/>
    </source>
</evidence>
<keyword evidence="13 15" id="KW-0326">Glycosidase</keyword>
<dbReference type="PROSITE" id="PS00138">
    <property type="entry name" value="SUBTILASE_SER"/>
    <property type="match status" value="1"/>
</dbReference>
<evidence type="ECO:0000259" key="17">
    <source>
        <dbReference type="PROSITE" id="PS51782"/>
    </source>
</evidence>
<keyword evidence="7 15" id="KW-0378">Hydrolase</keyword>
<dbReference type="SMART" id="SM00636">
    <property type="entry name" value="Glyco_18"/>
    <property type="match status" value="1"/>
</dbReference>
<feature type="region of interest" description="Disordered" evidence="16">
    <location>
        <begin position="1985"/>
        <end position="2052"/>
    </location>
</feature>
<feature type="compositionally biased region" description="Low complexity" evidence="16">
    <location>
        <begin position="1264"/>
        <end position="1291"/>
    </location>
</feature>
<dbReference type="InterPro" id="IPR036861">
    <property type="entry name" value="Endochitinase-like_sf"/>
</dbReference>
<feature type="domain" description="GH18" evidence="18">
    <location>
        <begin position="752"/>
        <end position="1110"/>
    </location>
</feature>
<feature type="domain" description="LysM" evidence="17">
    <location>
        <begin position="610"/>
        <end position="657"/>
    </location>
</feature>
<evidence type="ECO:0000256" key="5">
    <source>
        <dbReference type="ARBA" id="ARBA00022670"/>
    </source>
</evidence>
<comment type="similarity">
    <text evidence="2">Belongs to the glycosyl hydrolase 18 family. Chitinase class V subfamily.</text>
</comment>
<keyword evidence="6" id="KW-0732">Signal</keyword>
<dbReference type="SMART" id="SM00257">
    <property type="entry name" value="LysM"/>
    <property type="match status" value="2"/>
</dbReference>
<keyword evidence="11" id="KW-0865">Zymogen</keyword>
<dbReference type="Proteomes" id="UP001194746">
    <property type="component" value="Unassembled WGS sequence"/>
</dbReference>
<dbReference type="InterPro" id="IPR000209">
    <property type="entry name" value="Peptidase_S8/S53_dom"/>
</dbReference>
<dbReference type="SUPFAM" id="SSF57016">
    <property type="entry name" value="Plant lectins/antimicrobial peptides"/>
    <property type="match status" value="1"/>
</dbReference>
<feature type="region of interest" description="Disordered" evidence="16">
    <location>
        <begin position="335"/>
        <end position="361"/>
    </location>
</feature>
<feature type="compositionally biased region" description="Acidic residues" evidence="16">
    <location>
        <begin position="1252"/>
        <end position="1263"/>
    </location>
</feature>
<keyword evidence="20" id="KW-1185">Reference proteome</keyword>
<dbReference type="PROSITE" id="PS01095">
    <property type="entry name" value="GH18_1"/>
    <property type="match status" value="1"/>
</dbReference>
<evidence type="ECO:0000256" key="3">
    <source>
        <dbReference type="ARBA" id="ARBA00012729"/>
    </source>
</evidence>
<evidence type="ECO:0000256" key="7">
    <source>
        <dbReference type="ARBA" id="ARBA00022801"/>
    </source>
</evidence>
<dbReference type="GO" id="GO:0004252">
    <property type="term" value="F:serine-type endopeptidase activity"/>
    <property type="evidence" value="ECO:0007669"/>
    <property type="project" value="InterPro"/>
</dbReference>
<dbReference type="GO" id="GO:0008061">
    <property type="term" value="F:chitin binding"/>
    <property type="evidence" value="ECO:0007669"/>
    <property type="project" value="UniProtKB-KW"/>
</dbReference>
<evidence type="ECO:0000259" key="18">
    <source>
        <dbReference type="PROSITE" id="PS51910"/>
    </source>
</evidence>
<dbReference type="Gene3D" id="3.30.60.10">
    <property type="entry name" value="Endochitinase-like"/>
    <property type="match status" value="1"/>
</dbReference>
<keyword evidence="9" id="KW-0146">Chitin degradation</keyword>
<evidence type="ECO:0000256" key="1">
    <source>
        <dbReference type="ARBA" id="ARBA00000822"/>
    </source>
</evidence>
<dbReference type="Pfam" id="PF00082">
    <property type="entry name" value="Peptidase_S8"/>
    <property type="match status" value="1"/>
</dbReference>
<keyword evidence="12" id="KW-0119">Carbohydrate metabolism</keyword>